<dbReference type="GeneID" id="94428853"/>
<evidence type="ECO:0000256" key="1">
    <source>
        <dbReference type="SAM" id="SignalP"/>
    </source>
</evidence>
<evidence type="ECO:0000259" key="2">
    <source>
        <dbReference type="Pfam" id="PF04092"/>
    </source>
</evidence>
<feature type="chain" id="PRO_5011976615" evidence="1">
    <location>
        <begin position="25"/>
        <end position="304"/>
    </location>
</feature>
<organism evidence="3 4">
    <name type="scientific">Cystoisospora suis</name>
    <dbReference type="NCBI Taxonomy" id="483139"/>
    <lineage>
        <taxon>Eukaryota</taxon>
        <taxon>Sar</taxon>
        <taxon>Alveolata</taxon>
        <taxon>Apicomplexa</taxon>
        <taxon>Conoidasida</taxon>
        <taxon>Coccidia</taxon>
        <taxon>Eucoccidiorida</taxon>
        <taxon>Eimeriorina</taxon>
        <taxon>Sarcocystidae</taxon>
        <taxon>Cystoisospora</taxon>
    </lineage>
</organism>
<sequence length="304" mass="31792">MAWQHRRPTSAMFLIGSCISVLCCSPITASGASGGKVSEPVQTCSEVGGTLRLELSRKTPEVKFKCGNEFISVKPPTTVEKSPSCFTDKECKVEGSLPKLFNGEAYLQPLGEEYLVKTTGFPETDTTVYFLCTDSAAVSAEKKCTVEVTVKGSAPVAEDRQCKTAGGTVNIHVTPSAKDATFTCGGDMTTLAPASAEDVFTGQDCSASAKLATVIPKATFTRGVELEAHTLSISTFPEKTTTLCYKCQKSGANDECKVIITVDSASATTTTTASTSGAASVMAEAGGHAILWVAALSTTVLYGR</sequence>
<feature type="signal peptide" evidence="1">
    <location>
        <begin position="1"/>
        <end position="24"/>
    </location>
</feature>
<dbReference type="PROSITE" id="PS51257">
    <property type="entry name" value="PROKAR_LIPOPROTEIN"/>
    <property type="match status" value="1"/>
</dbReference>
<dbReference type="OrthoDB" id="330104at2759"/>
<feature type="domain" description="SRS" evidence="2">
    <location>
        <begin position="165"/>
        <end position="262"/>
    </location>
</feature>
<dbReference type="Proteomes" id="UP000221165">
    <property type="component" value="Unassembled WGS sequence"/>
</dbReference>
<feature type="domain" description="SRS" evidence="2">
    <location>
        <begin position="43"/>
        <end position="150"/>
    </location>
</feature>
<proteinExistence type="predicted"/>
<dbReference type="EMBL" id="MIGC01002646">
    <property type="protein sequence ID" value="PHJ20696.1"/>
    <property type="molecule type" value="Genomic_DNA"/>
</dbReference>
<name>A0A2C6KXW0_9APIC</name>
<dbReference type="VEuPathDB" id="ToxoDB:CSUI_005466"/>
<evidence type="ECO:0000313" key="3">
    <source>
        <dbReference type="EMBL" id="PHJ20696.1"/>
    </source>
</evidence>
<dbReference type="RefSeq" id="XP_067922382.1">
    <property type="nucleotide sequence ID" value="XM_068065642.1"/>
</dbReference>
<dbReference type="InterPro" id="IPR007226">
    <property type="entry name" value="SRS_dom"/>
</dbReference>
<keyword evidence="1" id="KW-0732">Signal</keyword>
<dbReference type="GO" id="GO:0016020">
    <property type="term" value="C:membrane"/>
    <property type="evidence" value="ECO:0007669"/>
    <property type="project" value="InterPro"/>
</dbReference>
<accession>A0A2C6KXW0</accession>
<dbReference type="SUPFAM" id="SSF74877">
    <property type="entry name" value="Major surface antigen p30, SAG1"/>
    <property type="match status" value="2"/>
</dbReference>
<reference evidence="3 4" key="1">
    <citation type="journal article" date="2017" name="Int. J. Parasitol.">
        <title>The genome of the protozoan parasite Cystoisospora suis and a reverse vaccinology approach to identify vaccine candidates.</title>
        <authorList>
            <person name="Palmieri N."/>
            <person name="Shrestha A."/>
            <person name="Ruttkowski B."/>
            <person name="Beck T."/>
            <person name="Vogl C."/>
            <person name="Tomley F."/>
            <person name="Blake D.P."/>
            <person name="Joachim A."/>
        </authorList>
    </citation>
    <scope>NUCLEOTIDE SEQUENCE [LARGE SCALE GENOMIC DNA]</scope>
    <source>
        <strain evidence="3 4">Wien I</strain>
    </source>
</reference>
<protein>
    <submittedName>
        <fullName evidence="3">Sag-related sequence srs60a</fullName>
    </submittedName>
</protein>
<dbReference type="InterPro" id="IPR036755">
    <property type="entry name" value="SRS_dom_sf"/>
</dbReference>
<evidence type="ECO:0000313" key="4">
    <source>
        <dbReference type="Proteomes" id="UP000221165"/>
    </source>
</evidence>
<keyword evidence="4" id="KW-1185">Reference proteome</keyword>
<gene>
    <name evidence="3" type="ORF">CSUI_005466</name>
</gene>
<comment type="caution">
    <text evidence="3">The sequence shown here is derived from an EMBL/GenBank/DDBJ whole genome shotgun (WGS) entry which is preliminary data.</text>
</comment>
<dbReference type="AlphaFoldDB" id="A0A2C6KXW0"/>
<dbReference type="Gene3D" id="2.60.40.1320">
    <property type="entry name" value="SRS domain"/>
    <property type="match status" value="2"/>
</dbReference>
<dbReference type="Pfam" id="PF04092">
    <property type="entry name" value="SAG"/>
    <property type="match status" value="2"/>
</dbReference>